<gene>
    <name evidence="2" type="ORF">IX84_14145</name>
</gene>
<keyword evidence="3" id="KW-1185">Reference proteome</keyword>
<comment type="caution">
    <text evidence="2">The sequence shown here is derived from an EMBL/GenBank/DDBJ whole genome shotgun (WGS) entry which is preliminary data.</text>
</comment>
<proteinExistence type="predicted"/>
<evidence type="ECO:0008006" key="4">
    <source>
        <dbReference type="Google" id="ProtNLM"/>
    </source>
</evidence>
<dbReference type="Proteomes" id="UP000029736">
    <property type="component" value="Unassembled WGS sequence"/>
</dbReference>
<keyword evidence="1" id="KW-0732">Signal</keyword>
<accession>A0A098S6F6</accession>
<evidence type="ECO:0000313" key="3">
    <source>
        <dbReference type="Proteomes" id="UP000029736"/>
    </source>
</evidence>
<feature type="chain" id="PRO_5001939880" description="Outer membrane protein beta-barrel domain-containing protein" evidence="1">
    <location>
        <begin position="21"/>
        <end position="223"/>
    </location>
</feature>
<evidence type="ECO:0000313" key="2">
    <source>
        <dbReference type="EMBL" id="KGE87671.1"/>
    </source>
</evidence>
<dbReference type="RefSeq" id="WP_044221495.1">
    <property type="nucleotide sequence ID" value="NZ_JBKAGJ010000029.1"/>
</dbReference>
<organism evidence="2 3">
    <name type="scientific">Phaeodactylibacter xiamenensis</name>
    <dbReference type="NCBI Taxonomy" id="1524460"/>
    <lineage>
        <taxon>Bacteria</taxon>
        <taxon>Pseudomonadati</taxon>
        <taxon>Bacteroidota</taxon>
        <taxon>Saprospiria</taxon>
        <taxon>Saprospirales</taxon>
        <taxon>Haliscomenobacteraceae</taxon>
        <taxon>Phaeodactylibacter</taxon>
    </lineage>
</organism>
<reference evidence="2 3" key="1">
    <citation type="journal article" date="2014" name="Int. J. Syst. Evol. Microbiol.">
        <title>Phaeodactylibacter xiamenensis gen. nov., sp. nov., a member of the family Saprospiraceae isolated from the marine alga Phaeodactylum tricornutum.</title>
        <authorList>
            <person name="Chen Z.Jr."/>
            <person name="Lei X."/>
            <person name="Lai Q."/>
            <person name="Li Y."/>
            <person name="Zhang B."/>
            <person name="Zhang J."/>
            <person name="Zhang H."/>
            <person name="Yang L."/>
            <person name="Zheng W."/>
            <person name="Tian Y."/>
            <person name="Yu Z."/>
            <person name="Xu H.Jr."/>
            <person name="Zheng T."/>
        </authorList>
    </citation>
    <scope>NUCLEOTIDE SEQUENCE [LARGE SCALE GENOMIC DNA]</scope>
    <source>
        <strain evidence="2 3">KD52</strain>
    </source>
</reference>
<dbReference type="AlphaFoldDB" id="A0A098S6F6"/>
<dbReference type="OrthoDB" id="648925at2"/>
<dbReference type="EMBL" id="JPOS01000034">
    <property type="protein sequence ID" value="KGE87671.1"/>
    <property type="molecule type" value="Genomic_DNA"/>
</dbReference>
<evidence type="ECO:0000256" key="1">
    <source>
        <dbReference type="SAM" id="SignalP"/>
    </source>
</evidence>
<feature type="signal peptide" evidence="1">
    <location>
        <begin position="1"/>
        <end position="20"/>
    </location>
</feature>
<protein>
    <recommendedName>
        <fullName evidence="4">Outer membrane protein beta-barrel domain-containing protein</fullName>
    </recommendedName>
</protein>
<sequence>MKHSAAIVVLLLGIAGFLNAQPEASVPKMTVKLGALSLIDPVLPSFNLAGEFQISGRWYGQMEAGLILNLEDQVDGLRTGDKSGFRLRPAVRFYYQEQRNRYFLEFLLVYRQVSMDIDGEFWIAPPNELSYNRLVNYSVDSRKLSAFLNVGLFDHSFNERLLVELGMGLGLTGQDNSFSNIPDYGSLRRTSIFSGAFDPDYAINTADIRVTGMLYLNIGYVLF</sequence>
<name>A0A098S6F6_9BACT</name>